<dbReference type="PROSITE" id="PS51198">
    <property type="entry name" value="UVRD_HELICASE_ATP_BIND"/>
    <property type="match status" value="1"/>
</dbReference>
<dbReference type="GO" id="GO:0003677">
    <property type="term" value="F:DNA binding"/>
    <property type="evidence" value="ECO:0007669"/>
    <property type="project" value="InterPro"/>
</dbReference>
<dbReference type="GO" id="GO:0043138">
    <property type="term" value="F:3'-5' DNA helicase activity"/>
    <property type="evidence" value="ECO:0007669"/>
    <property type="project" value="TreeGrafter"/>
</dbReference>
<feature type="domain" description="UvrD-like helicase ATP-binding" evidence="7">
    <location>
        <begin position="23"/>
        <end position="345"/>
    </location>
</feature>
<dbReference type="GO" id="GO:0005524">
    <property type="term" value="F:ATP binding"/>
    <property type="evidence" value="ECO:0007669"/>
    <property type="project" value="UniProtKB-UniRule"/>
</dbReference>
<organism evidence="8 9">
    <name type="scientific">Myroides pelagicus</name>
    <dbReference type="NCBI Taxonomy" id="270914"/>
    <lineage>
        <taxon>Bacteria</taxon>
        <taxon>Pseudomonadati</taxon>
        <taxon>Bacteroidota</taxon>
        <taxon>Flavobacteriia</taxon>
        <taxon>Flavobacteriales</taxon>
        <taxon>Flavobacteriaceae</taxon>
        <taxon>Myroides</taxon>
    </lineage>
</organism>
<name>A0A7K1GN44_9FLAO</name>
<keyword evidence="2 6" id="KW-0378">Hydrolase</keyword>
<evidence type="ECO:0000256" key="1">
    <source>
        <dbReference type="ARBA" id="ARBA00022741"/>
    </source>
</evidence>
<dbReference type="Gene3D" id="1.10.3170.10">
    <property type="entry name" value="Recbcd, chain B, domain 2"/>
    <property type="match status" value="1"/>
</dbReference>
<evidence type="ECO:0000313" key="9">
    <source>
        <dbReference type="Proteomes" id="UP000488936"/>
    </source>
</evidence>
<keyword evidence="4 6" id="KW-0067">ATP-binding</keyword>
<gene>
    <name evidence="8" type="ORF">GJV77_10485</name>
</gene>
<keyword evidence="1 6" id="KW-0547">Nucleotide-binding</keyword>
<reference evidence="8 9" key="1">
    <citation type="journal article" date="2006" name="Int. J. Syst. Evol. Microbiol.">
        <title>Myroides pelagicus sp. nov., isolated from seawater in Thailand.</title>
        <authorList>
            <person name="Yoon J."/>
            <person name="Maneerat S."/>
            <person name="Kawai F."/>
            <person name="Yokota A."/>
        </authorList>
    </citation>
    <scope>NUCLEOTIDE SEQUENCE [LARGE SCALE GENOMIC DNA]</scope>
    <source>
        <strain evidence="8 9">SM1T</strain>
    </source>
</reference>
<dbReference type="EMBL" id="WMJY01000023">
    <property type="protein sequence ID" value="MTH30322.1"/>
    <property type="molecule type" value="Genomic_DNA"/>
</dbReference>
<dbReference type="InterPro" id="IPR000212">
    <property type="entry name" value="DNA_helicase_UvrD/REP"/>
</dbReference>
<dbReference type="PANTHER" id="PTHR11070">
    <property type="entry name" value="UVRD / RECB / PCRA DNA HELICASE FAMILY MEMBER"/>
    <property type="match status" value="1"/>
</dbReference>
<keyword evidence="3 6" id="KW-0347">Helicase</keyword>
<protein>
    <recommendedName>
        <fullName evidence="5">DNA 3'-5' helicase II</fullName>
    </recommendedName>
</protein>
<dbReference type="GO" id="GO:0000725">
    <property type="term" value="P:recombinational repair"/>
    <property type="evidence" value="ECO:0007669"/>
    <property type="project" value="TreeGrafter"/>
</dbReference>
<dbReference type="GO" id="GO:0016787">
    <property type="term" value="F:hydrolase activity"/>
    <property type="evidence" value="ECO:0007669"/>
    <property type="project" value="UniProtKB-UniRule"/>
</dbReference>
<dbReference type="InterPro" id="IPR027417">
    <property type="entry name" value="P-loop_NTPase"/>
</dbReference>
<accession>A0A7K1GN44</accession>
<dbReference type="InterPro" id="IPR014016">
    <property type="entry name" value="UvrD-like_ATP-bd"/>
</dbReference>
<evidence type="ECO:0000256" key="2">
    <source>
        <dbReference type="ARBA" id="ARBA00022801"/>
    </source>
</evidence>
<dbReference type="AlphaFoldDB" id="A0A7K1GN44"/>
<dbReference type="Proteomes" id="UP000488936">
    <property type="component" value="Unassembled WGS sequence"/>
</dbReference>
<evidence type="ECO:0000256" key="5">
    <source>
        <dbReference type="ARBA" id="ARBA00034923"/>
    </source>
</evidence>
<evidence type="ECO:0000259" key="7">
    <source>
        <dbReference type="PROSITE" id="PS51198"/>
    </source>
</evidence>
<dbReference type="Gene3D" id="3.40.50.300">
    <property type="entry name" value="P-loop containing nucleotide triphosphate hydrolases"/>
    <property type="match status" value="2"/>
</dbReference>
<sequence length="663" mass="77700">MQQVIEITDQDIQYAESILLPEGKTFDQERRAFICNLNTLDLQAVPGSGKTTVLLAKLLILEAKLPFSDGSGILVLSHTNAAVDEIKERIQKYCPKLFSYPNFIGTIQGFVDEFLAIPLYTQKFKKKPIRIDNEIYEEKIDEIFGLNLPGFRVQEQKNARYFLIGNNFKYTFRFDYVNNETKLIKGINDIELPITKPKRGKNWQDFTDKEKTRIKEWLKRFKYNVMQHEGVLHFDDAYFLAKIYLIKYPIIKTILQQRFQLVFVDEMQDMDIHQYNILEEIFFIDSTSIYQRIGDRNQAIYNPVKTIDIWQDRALVLPLNGSQRLSAPIANLVKKFAIDTNGGNFDIIGLNDCEIKPHILVFNNDTISNILPTFTSIIRENDLQNKGKLKAICWNTDWKEDQRNRNDPNKLRLEDYYPSFKKEEAKPRQDYNCLKSYLIYFNRDKKTLAPIRKNILNALLRILRLERIKDVNNTSYSIQRLINYLKFFKPNEYEILNHNLYNWSLQIVKGEVEDVYENIKNYIPDFLLLFKNDGIITMSGQFIDSDPENIIEVNQNELISNCYVEGDVKIDIASVHSVKGQTHVATLYLESSFQGSYESERLSPQFLGSNFNDRRVHHKSSTKMAYVGLSRPTDLLCIAIHQTRFDQLTENLDQNMWEIRYVE</sequence>
<dbReference type="PANTHER" id="PTHR11070:SF2">
    <property type="entry name" value="ATP-DEPENDENT DNA HELICASE SRS2"/>
    <property type="match status" value="1"/>
</dbReference>
<evidence type="ECO:0000256" key="6">
    <source>
        <dbReference type="PROSITE-ProRule" id="PRU00560"/>
    </source>
</evidence>
<keyword evidence="9" id="KW-1185">Reference proteome</keyword>
<dbReference type="Pfam" id="PF00580">
    <property type="entry name" value="UvrD-helicase"/>
    <property type="match status" value="1"/>
</dbReference>
<evidence type="ECO:0000313" key="8">
    <source>
        <dbReference type="EMBL" id="MTH30322.1"/>
    </source>
</evidence>
<evidence type="ECO:0000256" key="3">
    <source>
        <dbReference type="ARBA" id="ARBA00022806"/>
    </source>
</evidence>
<dbReference type="RefSeq" id="WP_155036309.1">
    <property type="nucleotide sequence ID" value="NZ_JBHTIG010000063.1"/>
</dbReference>
<evidence type="ECO:0000256" key="4">
    <source>
        <dbReference type="ARBA" id="ARBA00022840"/>
    </source>
</evidence>
<proteinExistence type="predicted"/>
<feature type="binding site" evidence="6">
    <location>
        <begin position="44"/>
        <end position="51"/>
    </location>
    <ligand>
        <name>ATP</name>
        <dbReference type="ChEBI" id="CHEBI:30616"/>
    </ligand>
</feature>
<dbReference type="SUPFAM" id="SSF52540">
    <property type="entry name" value="P-loop containing nucleoside triphosphate hydrolases"/>
    <property type="match status" value="1"/>
</dbReference>
<dbReference type="OrthoDB" id="1100019at2"/>
<comment type="caution">
    <text evidence="8">The sequence shown here is derived from an EMBL/GenBank/DDBJ whole genome shotgun (WGS) entry which is preliminary data.</text>
</comment>